<dbReference type="EMBL" id="DRIG01000067">
    <property type="protein sequence ID" value="HEC78757.1"/>
    <property type="molecule type" value="Genomic_DNA"/>
</dbReference>
<reference evidence="2" key="1">
    <citation type="journal article" date="2020" name="mSystems">
        <title>Genome- and Community-Level Interaction Insights into Carbon Utilization and Element Cycling Functions of Hydrothermarchaeota in Hydrothermal Sediment.</title>
        <authorList>
            <person name="Zhou Z."/>
            <person name="Liu Y."/>
            <person name="Xu W."/>
            <person name="Pan J."/>
            <person name="Luo Z.H."/>
            <person name="Li M."/>
        </authorList>
    </citation>
    <scope>NUCLEOTIDE SEQUENCE</scope>
    <source>
        <strain evidence="2">HyVt-388</strain>
    </source>
</reference>
<evidence type="ECO:0000313" key="2">
    <source>
        <dbReference type="EMBL" id="HEC78757.1"/>
    </source>
</evidence>
<evidence type="ECO:0000256" key="1">
    <source>
        <dbReference type="SAM" id="MobiDB-lite"/>
    </source>
</evidence>
<gene>
    <name evidence="2" type="ORF">ENI34_06405</name>
</gene>
<evidence type="ECO:0000313" key="3">
    <source>
        <dbReference type="Proteomes" id="UP000885826"/>
    </source>
</evidence>
<sequence length="132" mass="14691">MGIIDKLKKGKKSESILDSLVKKKSPQEEAKETGAAKPDDIEVRELNPTGVEKIAMPEDIGMQPIVEEPPKPVHEFRAEGMHEFSLESLGSSPNASLKVEYKSKANKLIDEDKIDEAIKVLQELKQKLAQQK</sequence>
<dbReference type="Proteomes" id="UP000885826">
    <property type="component" value="Unassembled WGS sequence"/>
</dbReference>
<protein>
    <submittedName>
        <fullName evidence="2">Uncharacterized protein</fullName>
    </submittedName>
</protein>
<proteinExistence type="predicted"/>
<feature type="compositionally biased region" description="Basic and acidic residues" evidence="1">
    <location>
        <begin position="25"/>
        <end position="41"/>
    </location>
</feature>
<comment type="caution">
    <text evidence="2">The sequence shown here is derived from an EMBL/GenBank/DDBJ whole genome shotgun (WGS) entry which is preliminary data.</text>
</comment>
<accession>A0A9C9EN71</accession>
<organism evidence="2 3">
    <name type="scientific">candidate division WOR-3 bacterium</name>
    <dbReference type="NCBI Taxonomy" id="2052148"/>
    <lineage>
        <taxon>Bacteria</taxon>
        <taxon>Bacteria division WOR-3</taxon>
    </lineage>
</organism>
<name>A0A9C9EN71_UNCW3</name>
<dbReference type="AlphaFoldDB" id="A0A9C9EN71"/>
<feature type="region of interest" description="Disordered" evidence="1">
    <location>
        <begin position="19"/>
        <end position="41"/>
    </location>
</feature>